<reference evidence="3" key="1">
    <citation type="submission" date="2025-05" db="UniProtKB">
        <authorList>
            <consortium name="RefSeq"/>
        </authorList>
    </citation>
    <scope>NUCLEOTIDE SEQUENCE [LARGE SCALE GENOMIC DNA]</scope>
</reference>
<dbReference type="InterPro" id="IPR050779">
    <property type="entry name" value="Transglutaminase"/>
</dbReference>
<evidence type="ECO:0000256" key="1">
    <source>
        <dbReference type="ARBA" id="ARBA00005968"/>
    </source>
</evidence>
<dbReference type="InterPro" id="IPR001102">
    <property type="entry name" value="Transglutaminase_N"/>
</dbReference>
<dbReference type="InterPro" id="IPR036238">
    <property type="entry name" value="Transglutaminase_C_sf"/>
</dbReference>
<name>A0ABM4E406_9AVES</name>
<evidence type="ECO:0000313" key="4">
    <source>
        <dbReference type="RefSeq" id="XP_067147463.1"/>
    </source>
</evidence>
<protein>
    <submittedName>
        <fullName evidence="4">Protein-glutamine gamma-glutamyltransferase 4</fullName>
    </submittedName>
</protein>
<dbReference type="SUPFAM" id="SSF81296">
    <property type="entry name" value="E set domains"/>
    <property type="match status" value="1"/>
</dbReference>
<dbReference type="SUPFAM" id="SSF49309">
    <property type="entry name" value="Transglutaminase, two C-terminal domains"/>
    <property type="match status" value="2"/>
</dbReference>
<dbReference type="PIRSF" id="PIRSF000459">
    <property type="entry name" value="TGM_EBP42"/>
    <property type="match status" value="1"/>
</dbReference>
<gene>
    <name evidence="4" type="primary">TGM4</name>
</gene>
<dbReference type="PANTHER" id="PTHR11590">
    <property type="entry name" value="PROTEIN-GLUTAMINE GAMMA-GLUTAMYLTRANSFERASE"/>
    <property type="match status" value="1"/>
</dbReference>
<organism evidence="3 4">
    <name type="scientific">Apteryx mantelli</name>
    <name type="common">North Island brown kiwi</name>
    <dbReference type="NCBI Taxonomy" id="2696672"/>
    <lineage>
        <taxon>Eukaryota</taxon>
        <taxon>Metazoa</taxon>
        <taxon>Chordata</taxon>
        <taxon>Craniata</taxon>
        <taxon>Vertebrata</taxon>
        <taxon>Euteleostomi</taxon>
        <taxon>Archelosauria</taxon>
        <taxon>Archosauria</taxon>
        <taxon>Dinosauria</taxon>
        <taxon>Saurischia</taxon>
        <taxon>Theropoda</taxon>
        <taxon>Coelurosauria</taxon>
        <taxon>Aves</taxon>
        <taxon>Palaeognathae</taxon>
        <taxon>Apterygiformes</taxon>
        <taxon>Apterygidae</taxon>
        <taxon>Apteryx</taxon>
    </lineage>
</organism>
<dbReference type="Gene3D" id="3.90.260.10">
    <property type="entry name" value="Transglutaminase-like"/>
    <property type="match status" value="1"/>
</dbReference>
<feature type="domain" description="Transglutaminase-like" evidence="2">
    <location>
        <begin position="290"/>
        <end position="383"/>
    </location>
</feature>
<dbReference type="SUPFAM" id="SSF54001">
    <property type="entry name" value="Cysteine proteinases"/>
    <property type="match status" value="1"/>
</dbReference>
<dbReference type="InterPro" id="IPR038765">
    <property type="entry name" value="Papain-like_cys_pep_sf"/>
</dbReference>
<dbReference type="Pfam" id="PF00927">
    <property type="entry name" value="Transglut_C"/>
    <property type="match status" value="1"/>
</dbReference>
<reference evidence="4" key="2">
    <citation type="submission" date="2025-08" db="UniProtKB">
        <authorList>
            <consortium name="RefSeq"/>
        </authorList>
    </citation>
    <scope>IDENTIFICATION</scope>
    <source>
        <tissue evidence="4">Blood</tissue>
    </source>
</reference>
<proteinExistence type="inferred from homology"/>
<dbReference type="Pfam" id="PF00868">
    <property type="entry name" value="Transglut_N"/>
    <property type="match status" value="1"/>
</dbReference>
<comment type="similarity">
    <text evidence="1">Belongs to the transglutaminase superfamily. Transglutaminase family.</text>
</comment>
<dbReference type="GeneID" id="106491233"/>
<dbReference type="InterPro" id="IPR008958">
    <property type="entry name" value="Transglutaminase_C"/>
</dbReference>
<dbReference type="Pfam" id="PF01841">
    <property type="entry name" value="Transglut_core"/>
    <property type="match status" value="1"/>
</dbReference>
<evidence type="ECO:0000259" key="2">
    <source>
        <dbReference type="SMART" id="SM00460"/>
    </source>
</evidence>
<accession>A0ABM4E406</accession>
<dbReference type="PANTHER" id="PTHR11590:SF70">
    <property type="entry name" value="PROTEIN-GLUTAMINE GAMMA-GLUTAMYLTRANSFERASE 4"/>
    <property type="match status" value="1"/>
</dbReference>
<dbReference type="InterPro" id="IPR002931">
    <property type="entry name" value="Transglutaminase-like"/>
</dbReference>
<dbReference type="InterPro" id="IPR013808">
    <property type="entry name" value="Transglutaminase_AS"/>
</dbReference>
<dbReference type="PROSITE" id="PS00547">
    <property type="entry name" value="TRANSGLUTAMINASES"/>
    <property type="match status" value="1"/>
</dbReference>
<dbReference type="RefSeq" id="XP_067147463.1">
    <property type="nucleotide sequence ID" value="XM_067291362.1"/>
</dbReference>
<sequence length="740" mass="82543">MQCGHVDGLCKSPATLLLLGCCLGDHNSLQLYLLGTQLKVTGVDFLKSQNMRLHHTDAYDNQGLVVRRGQDFQLKLTFDRDLSATDLVNLLVSIGNKPMPTLGTQMSLNLRSGKDCNGWRATIITSSNKECLVAVTSPADAIVGKYCLKVITGSDTYKPENDVVYLLFNPWCQVDTVFMAGNAEKNEYVLNDTGCIYVGSADYIRSRPWNFGQFEEFILDCCMYLLDQSKLKLSARRDPVAVSRAMSALVNANDDRGVLVGNWSGGYTCGTSPLRWIGSVSILQQYYKTKQSVRYGQCWVFSGVLTTVMRCLGIPARSVSNFDSAHDTQEDLRVDIYVNEHGEPLKKLSFDSIWNFHVWNDVWMKRPDLPAGYDGWQTIDSTPQERSHGIFQCGPSPLKAVQEGDVYLNFDCKFVYAEVNADKVFWCVRKVNGKEEYIRTNVYANAIGKNISTKAVGQNRREDITAQYKYPEGSPQERKAMQRASSFISRNGFGARFASAIVPRARFQQDVHPWSRCQDEVLPKPEVQLEITSKKPLYPGNPIDLGITVKTSAPTSWTINLTTSCHLQSYIGQIEANLGSIKETIKLEGKSEMEVPLKIAADKYVGRLASVGDEDLIKVIVIAEIEGTDEKLAKETTLIFQYPPITVEMPATAKVDQEFNCAFIFKNTLRIPLQDCKLCVEGLGMFKMTSFDEGDIQPGGIFKSKIICTPKRAGEKKIVAKVTSVQVKEISVEKAITITE</sequence>
<dbReference type="SMART" id="SM00460">
    <property type="entry name" value="TGc"/>
    <property type="match status" value="1"/>
</dbReference>
<keyword evidence="3" id="KW-1185">Reference proteome</keyword>
<evidence type="ECO:0000313" key="3">
    <source>
        <dbReference type="Proteomes" id="UP001652627"/>
    </source>
</evidence>
<dbReference type="InterPro" id="IPR036985">
    <property type="entry name" value="Transglutaminase-like_sf"/>
</dbReference>
<dbReference type="InterPro" id="IPR014756">
    <property type="entry name" value="Ig_E-set"/>
</dbReference>
<dbReference type="Gene3D" id="2.60.40.10">
    <property type="entry name" value="Immunoglobulins"/>
    <property type="match status" value="3"/>
</dbReference>
<dbReference type="Proteomes" id="UP001652627">
    <property type="component" value="Chromosome 2"/>
</dbReference>
<dbReference type="InterPro" id="IPR023608">
    <property type="entry name" value="Transglutaminase_animal"/>
</dbReference>
<dbReference type="InterPro" id="IPR013783">
    <property type="entry name" value="Ig-like_fold"/>
</dbReference>